<dbReference type="PANTHER" id="PTHR48475:SF2">
    <property type="entry name" value="RIBONUCLEASE H"/>
    <property type="match status" value="1"/>
</dbReference>
<proteinExistence type="predicted"/>
<evidence type="ECO:0000313" key="1">
    <source>
        <dbReference type="EMBL" id="KAL0345983.1"/>
    </source>
</evidence>
<dbReference type="EMBL" id="JACGWJ010000019">
    <property type="protein sequence ID" value="KAL0345983.1"/>
    <property type="molecule type" value="Genomic_DNA"/>
</dbReference>
<protein>
    <submittedName>
        <fullName evidence="1">Uncharacterized protein</fullName>
    </submittedName>
</protein>
<gene>
    <name evidence="1" type="ORF">Sradi_4429600</name>
</gene>
<comment type="caution">
    <text evidence="1">The sequence shown here is derived from an EMBL/GenBank/DDBJ whole genome shotgun (WGS) entry which is preliminary data.</text>
</comment>
<dbReference type="PANTHER" id="PTHR48475">
    <property type="entry name" value="RIBONUCLEASE H"/>
    <property type="match status" value="1"/>
</dbReference>
<sequence>MSAIRNRKITFISSKSVALQEQEEIMCATSTPMSWKEEVVRFPTEGIEPESEKDAKRLRRKASHFVIIDGHLYKRGFSQPFLKFLTPEEGNYVLREI</sequence>
<organism evidence="1">
    <name type="scientific">Sesamum radiatum</name>
    <name type="common">Black benniseed</name>
    <dbReference type="NCBI Taxonomy" id="300843"/>
    <lineage>
        <taxon>Eukaryota</taxon>
        <taxon>Viridiplantae</taxon>
        <taxon>Streptophyta</taxon>
        <taxon>Embryophyta</taxon>
        <taxon>Tracheophyta</taxon>
        <taxon>Spermatophyta</taxon>
        <taxon>Magnoliopsida</taxon>
        <taxon>eudicotyledons</taxon>
        <taxon>Gunneridae</taxon>
        <taxon>Pentapetalae</taxon>
        <taxon>asterids</taxon>
        <taxon>lamiids</taxon>
        <taxon>Lamiales</taxon>
        <taxon>Pedaliaceae</taxon>
        <taxon>Sesamum</taxon>
    </lineage>
</organism>
<accession>A0AAW2NSZ2</accession>
<dbReference type="AlphaFoldDB" id="A0AAW2NSZ2"/>
<reference evidence="1" key="2">
    <citation type="journal article" date="2024" name="Plant">
        <title>Genomic evolution and insights into agronomic trait innovations of Sesamum species.</title>
        <authorList>
            <person name="Miao H."/>
            <person name="Wang L."/>
            <person name="Qu L."/>
            <person name="Liu H."/>
            <person name="Sun Y."/>
            <person name="Le M."/>
            <person name="Wang Q."/>
            <person name="Wei S."/>
            <person name="Zheng Y."/>
            <person name="Lin W."/>
            <person name="Duan Y."/>
            <person name="Cao H."/>
            <person name="Xiong S."/>
            <person name="Wang X."/>
            <person name="Wei L."/>
            <person name="Li C."/>
            <person name="Ma Q."/>
            <person name="Ju M."/>
            <person name="Zhao R."/>
            <person name="Li G."/>
            <person name="Mu C."/>
            <person name="Tian Q."/>
            <person name="Mei H."/>
            <person name="Zhang T."/>
            <person name="Gao T."/>
            <person name="Zhang H."/>
        </authorList>
    </citation>
    <scope>NUCLEOTIDE SEQUENCE</scope>
    <source>
        <strain evidence="1">G02</strain>
    </source>
</reference>
<reference evidence="1" key="1">
    <citation type="submission" date="2020-06" db="EMBL/GenBank/DDBJ databases">
        <authorList>
            <person name="Li T."/>
            <person name="Hu X."/>
            <person name="Zhang T."/>
            <person name="Song X."/>
            <person name="Zhang H."/>
            <person name="Dai N."/>
            <person name="Sheng W."/>
            <person name="Hou X."/>
            <person name="Wei L."/>
        </authorList>
    </citation>
    <scope>NUCLEOTIDE SEQUENCE</scope>
    <source>
        <strain evidence="1">G02</strain>
        <tissue evidence="1">Leaf</tissue>
    </source>
</reference>
<name>A0AAW2NSZ2_SESRA</name>